<feature type="transmembrane region" description="Helical" evidence="1">
    <location>
        <begin position="29"/>
        <end position="53"/>
    </location>
</feature>
<feature type="transmembrane region" description="Helical" evidence="1">
    <location>
        <begin position="65"/>
        <end position="84"/>
    </location>
</feature>
<accession>A0A937XIA1</accession>
<proteinExistence type="predicted"/>
<evidence type="ECO:0000313" key="2">
    <source>
        <dbReference type="EMBL" id="MBM3331884.1"/>
    </source>
</evidence>
<sequence>MFVPDTVAIGYNYTAVLGAVRTAMVASGVLASLVQMLVTLVAAALISAAVQGFKAEWRALRKKPFAGAPARILVYVVSGMFQLYNGYVNGIPTWEIAILALLTALGATGIYHFVFKRQPAP</sequence>
<reference evidence="2" key="1">
    <citation type="submission" date="2019-03" db="EMBL/GenBank/DDBJ databases">
        <title>Lake Tanganyika Metagenome-Assembled Genomes (MAGs).</title>
        <authorList>
            <person name="Tran P."/>
        </authorList>
    </citation>
    <scope>NUCLEOTIDE SEQUENCE</scope>
    <source>
        <strain evidence="2">K_DeepCast_150m_m2_040</strain>
    </source>
</reference>
<name>A0A937XIA1_UNCW3</name>
<comment type="caution">
    <text evidence="2">The sequence shown here is derived from an EMBL/GenBank/DDBJ whole genome shotgun (WGS) entry which is preliminary data.</text>
</comment>
<dbReference type="AlphaFoldDB" id="A0A937XIA1"/>
<feature type="transmembrane region" description="Helical" evidence="1">
    <location>
        <begin position="96"/>
        <end position="115"/>
    </location>
</feature>
<evidence type="ECO:0000313" key="3">
    <source>
        <dbReference type="Proteomes" id="UP000779900"/>
    </source>
</evidence>
<keyword evidence="1" id="KW-1133">Transmembrane helix</keyword>
<keyword evidence="1" id="KW-0472">Membrane</keyword>
<dbReference type="Proteomes" id="UP000779900">
    <property type="component" value="Unassembled WGS sequence"/>
</dbReference>
<organism evidence="2 3">
    <name type="scientific">candidate division WOR-3 bacterium</name>
    <dbReference type="NCBI Taxonomy" id="2052148"/>
    <lineage>
        <taxon>Bacteria</taxon>
        <taxon>Bacteria division WOR-3</taxon>
    </lineage>
</organism>
<gene>
    <name evidence="2" type="ORF">FJY68_08570</name>
</gene>
<keyword evidence="1" id="KW-0812">Transmembrane</keyword>
<dbReference type="EMBL" id="VGIR01000048">
    <property type="protein sequence ID" value="MBM3331884.1"/>
    <property type="molecule type" value="Genomic_DNA"/>
</dbReference>
<protein>
    <submittedName>
        <fullName evidence="2">Uncharacterized protein</fullName>
    </submittedName>
</protein>
<evidence type="ECO:0000256" key="1">
    <source>
        <dbReference type="SAM" id="Phobius"/>
    </source>
</evidence>